<dbReference type="InterPro" id="IPR011453">
    <property type="entry name" value="DUF1559"/>
</dbReference>
<dbReference type="Proteomes" id="UP001158067">
    <property type="component" value="Unassembled WGS sequence"/>
</dbReference>
<sequence length="174" mass="18552">MGEIATDLGDNDKRTRSASGGGSRYGGDLRKNIQACKGFTDPERPQFWVASNSIGTAEQGRGYKWAGGQPLYTACYTIFPPNREICTDGGAQRSGIYTFSSRHQGGCHVLMGDGAVKFITDSVEAGEADTRLTVVFWDEDGDGDDSIVHGSPSVFGLWGALGTVAGDEVIDQDF</sequence>
<organism evidence="3 4">
    <name type="scientific">Neorhodopirellula lusitana</name>
    <dbReference type="NCBI Taxonomy" id="445327"/>
    <lineage>
        <taxon>Bacteria</taxon>
        <taxon>Pseudomonadati</taxon>
        <taxon>Planctomycetota</taxon>
        <taxon>Planctomycetia</taxon>
        <taxon>Pirellulales</taxon>
        <taxon>Pirellulaceae</taxon>
        <taxon>Neorhodopirellula</taxon>
    </lineage>
</organism>
<dbReference type="PANTHER" id="PTHR30093">
    <property type="entry name" value="GENERAL SECRETION PATHWAY PROTEIN G"/>
    <property type="match status" value="1"/>
</dbReference>
<dbReference type="NCBIfam" id="TIGR04294">
    <property type="entry name" value="pre_pil_HX9DG"/>
    <property type="match status" value="1"/>
</dbReference>
<dbReference type="PANTHER" id="PTHR30093:SF2">
    <property type="entry name" value="TYPE II SECRETION SYSTEM PROTEIN H"/>
    <property type="match status" value="1"/>
</dbReference>
<keyword evidence="4" id="KW-1185">Reference proteome</keyword>
<accession>A0ABY1QKJ6</accession>
<protein>
    <submittedName>
        <fullName evidence="3">Prepilin-type processing-associated H-X9-DG domain-containing protein</fullName>
    </submittedName>
</protein>
<proteinExistence type="predicted"/>
<dbReference type="InterPro" id="IPR027558">
    <property type="entry name" value="Pre_pil_HX9DG_C"/>
</dbReference>
<evidence type="ECO:0000259" key="2">
    <source>
        <dbReference type="Pfam" id="PF07596"/>
    </source>
</evidence>
<name>A0ABY1QKJ6_9BACT</name>
<dbReference type="Pfam" id="PF07596">
    <property type="entry name" value="SBP_bac_10"/>
    <property type="match status" value="1"/>
</dbReference>
<feature type="domain" description="DUF1559" evidence="2">
    <location>
        <begin position="34"/>
        <end position="125"/>
    </location>
</feature>
<evidence type="ECO:0000256" key="1">
    <source>
        <dbReference type="SAM" id="MobiDB-lite"/>
    </source>
</evidence>
<reference evidence="3 4" key="1">
    <citation type="submission" date="2017-05" db="EMBL/GenBank/DDBJ databases">
        <authorList>
            <person name="Varghese N."/>
            <person name="Submissions S."/>
        </authorList>
    </citation>
    <scope>NUCLEOTIDE SEQUENCE [LARGE SCALE GENOMIC DNA]</scope>
    <source>
        <strain evidence="3 4">DSM 25457</strain>
    </source>
</reference>
<evidence type="ECO:0000313" key="4">
    <source>
        <dbReference type="Proteomes" id="UP001158067"/>
    </source>
</evidence>
<evidence type="ECO:0000313" key="3">
    <source>
        <dbReference type="EMBL" id="SMP73475.1"/>
    </source>
</evidence>
<dbReference type="EMBL" id="FXUG01000016">
    <property type="protein sequence ID" value="SMP73475.1"/>
    <property type="molecule type" value="Genomic_DNA"/>
</dbReference>
<comment type="caution">
    <text evidence="3">The sequence shown here is derived from an EMBL/GenBank/DDBJ whole genome shotgun (WGS) entry which is preliminary data.</text>
</comment>
<gene>
    <name evidence="3" type="ORF">SAMN06265222_116135</name>
</gene>
<feature type="region of interest" description="Disordered" evidence="1">
    <location>
        <begin position="1"/>
        <end position="26"/>
    </location>
</feature>